<dbReference type="InterPro" id="IPR041679">
    <property type="entry name" value="DNA2/NAM7-like_C"/>
</dbReference>
<keyword evidence="4" id="KW-0175">Coiled coil</keyword>
<dbReference type="EMBL" id="MU003809">
    <property type="protein sequence ID" value="KAF2719589.1"/>
    <property type="molecule type" value="Genomic_DNA"/>
</dbReference>
<feature type="compositionally biased region" description="Low complexity" evidence="5">
    <location>
        <begin position="1051"/>
        <end position="1073"/>
    </location>
</feature>
<dbReference type="Pfam" id="PF17866">
    <property type="entry name" value="AAA_lid_6"/>
    <property type="match status" value="1"/>
</dbReference>
<evidence type="ECO:0000256" key="3">
    <source>
        <dbReference type="ARBA" id="ARBA00022840"/>
    </source>
</evidence>
<comment type="caution">
    <text evidence="7">The sequence shown here is derived from an EMBL/GenBank/DDBJ whole genome shotgun (WGS) entry which is preliminary data.</text>
</comment>
<dbReference type="InterPro" id="IPR047187">
    <property type="entry name" value="SF1_C_Upf1"/>
</dbReference>
<dbReference type="PANTHER" id="PTHR43392">
    <property type="entry name" value="AAA-TYPE ATPASE FAMILY PROTEIN / ANKYRIN REPEAT FAMILY PROTEIN"/>
    <property type="match status" value="1"/>
</dbReference>
<dbReference type="InterPro" id="IPR003593">
    <property type="entry name" value="AAA+_ATPase"/>
</dbReference>
<proteinExistence type="inferred from homology"/>
<organism evidence="7 8">
    <name type="scientific">Polychaeton citri CBS 116435</name>
    <dbReference type="NCBI Taxonomy" id="1314669"/>
    <lineage>
        <taxon>Eukaryota</taxon>
        <taxon>Fungi</taxon>
        <taxon>Dikarya</taxon>
        <taxon>Ascomycota</taxon>
        <taxon>Pezizomycotina</taxon>
        <taxon>Dothideomycetes</taxon>
        <taxon>Dothideomycetidae</taxon>
        <taxon>Capnodiales</taxon>
        <taxon>Capnodiaceae</taxon>
        <taxon>Polychaeton</taxon>
    </lineage>
</organism>
<accession>A0A9P4Q4E7</accession>
<keyword evidence="2" id="KW-0547">Nucleotide-binding</keyword>
<sequence length="2079" mass="233351">MLRFKILIQQTSRLQPFFSAVIQGKRTVKNKNDAAFQGDPATCVQKLVASENALTSLRIVLRSDVSADFINKTTSVFLNYISNDADVLAAAMEPPLLWDGLTKAYRDMTLTPDSIKAFANLLFNLMACVSPSSIIVQNLNILKVADKALARGDIVKSPDSITRALGYGIQDSMRIRRESSFAVFDNIMKPGGRHDNDFEDFRQIAVLPTRDELLCANQLCFLRADEIHSLSPMECASLHLDNPFRLLREDMLVELRSDLQNAYNEKPSRRRVTRLSKLRFHGIHCGQQRKRRPASFAMECASGLPSLAGCLLARNEVVSFATIDRDEELLIQDITIVFIRILDDATLQSILLASKTVAPHELEFVQVDTPLFAYRPILKRLQEMLTLPLAQQILNESDDSGTAISTIALEALASNVRKLEGQNLRAVLQTQKDLVLDLSQTKPLAIGLTRRILVLSYTNHALDRFLEDILGIGVHPAGMLRLGSKSTPKTKSLSLFEQRTRYKRLRDSYRLMNQYSDKVEELSEITAKRATAFKVLQVSVSELLDRLQFSESGDEFLDAFEVPAGEDGMQKMRRKNQMIKPYYLINRWRNELDAGVFQKTVGSRHLKVWGMNNSARSQLCQNWIQDSLMEHVSAIQESIQRLKASEEERTSQIIESKRIIECTTTRPAQFATQLAHAIPGITFVEEAGEILESHSRSKIANYNLSIEKQDGYNLNVSLFERLVSQGISLMKQHRMRPDISALVRRLMYPELEDDGKTSNRPRMRELQSNVVFFDHPHLETNCDEGASMSRENLFEVEMVLKAVRYLEQQGYVSENQVVLTPLNGKRSAGLMPACNGAGKRKLRISNVENYQGEESDIIIVSLTRSNINGDIGFVSAPQRLNVLLSRARNGLIMIGNAATFLRSRKGSGTWKPFFDQLKAAGFLYVGVPIKCERHPLKTSLLRNKGDFDVECPEGGCNEPYHSKVKCKFIMEDKCPMNHKLTWECHKQSGICKKCEAEAERETQRNHRDHQLNLKRQECEAAYAIRLAEIDAEIKHEQRRHAKAMTERLKQSSSSRQRSNPDSVSSSNINSEPNNLEHTRSDSHIDQLMEMIGLEAVKQSVLDVKAKVDTCIRQDAGLKDERFGAVLLGNPGTGKTTVARLYAKCLASMAAIPGSSIKETTGARLASDGVKAWQKMIEDVLNEDVLNDGGGGAIFIDEAYQLTTGSSFGGASVLDYLLAEVENLTAGYNKQMKAFFAHNQGLCSRFPRKPNRIAARRIGYGRGKEGFGNARAVENLLSRITTCQARGLIRERRAGNKPDDFLLTKEDLIGPGASDVLTNNSTWAKLINLTGLESVKQSVNVLVESVKYNYDRELKEQPLAQFNLNKVFLGSPSTGKTTVAKLYGQLLADISMLSTGEDELRPFKDQPADFVGDVLGASEKTTKGISESTRGKVLVIDEAYGLHAFQGDIYKTAVIDTLVAEIQSVPGDDRCVLLLGYKDKMESMFQNVNPGLSRRFAISEAFMFEDFTDDQLKTILLSKLKQQAYKATDQAINVAIKCLKRARNRPNFGNAGEIDILLDKAKMQHQQRRSIGTMKDSSTLEAVDIDLGFDRAERGATNIRMLFKDVVGMDDLICQLKGCQKTVANMKARGMDPVDQIPFNFLFSRPPGTGKTTTARKMGKVYYDMGFLSTADVTETSATDLTGNKTRELLEKSLGRVLLAQGDFAKEAMDEMVDCLTKPEFAGKLVVILAGYDADISRLMSIDPGLTSRFPENVKFAGLKPSDSLELFTKLLMKKQHLDFSLVENPPASLRQGMLDRFTTLSGLLYWANARGVGTLAKNVDRCLLRDADPQSPRAIMIKEETVIDQIDAMIIDRSTREKYRQPSILDMILLPPEPSFATTNDSKPARNINTATSASTTSLQKHEEDLNRSESEISPDSAPTEHPQTDMRDPKLQLDKHLAVERKKPLKEAVALRARLEDEQAEQERLDAEFERKRIEAERAFQAAVAAQQKQNEEDMETRRRLEQERIACELARRKRQEELETLRREVEEWQKEQMREMVAQQKLRQMGICVAGFRWIKQTAGYRCAGGAHWVLDQQLGL</sequence>
<feature type="region of interest" description="Disordered" evidence="5">
    <location>
        <begin position="1875"/>
        <end position="1930"/>
    </location>
</feature>
<protein>
    <recommendedName>
        <fullName evidence="6">AAA+ ATPase domain-containing protein</fullName>
    </recommendedName>
</protein>
<evidence type="ECO:0000256" key="1">
    <source>
        <dbReference type="ARBA" id="ARBA00010378"/>
    </source>
</evidence>
<dbReference type="PRINTS" id="PR00819">
    <property type="entry name" value="CBXCFQXSUPER"/>
</dbReference>
<dbReference type="SMART" id="SM00382">
    <property type="entry name" value="AAA"/>
    <property type="match status" value="3"/>
</dbReference>
<dbReference type="CDD" id="cd18808">
    <property type="entry name" value="SF1_C_Upf1"/>
    <property type="match status" value="1"/>
</dbReference>
<dbReference type="Pfam" id="PF13087">
    <property type="entry name" value="AAA_12"/>
    <property type="match status" value="1"/>
</dbReference>
<dbReference type="Pfam" id="PF00004">
    <property type="entry name" value="AAA"/>
    <property type="match status" value="2"/>
</dbReference>
<feature type="domain" description="AAA+ ATPase" evidence="6">
    <location>
        <begin position="1120"/>
        <end position="1258"/>
    </location>
</feature>
<feature type="domain" description="AAA+ ATPase" evidence="6">
    <location>
        <begin position="1361"/>
        <end position="1507"/>
    </location>
</feature>
<dbReference type="Gene3D" id="3.40.50.300">
    <property type="entry name" value="P-loop containing nucleotide triphosphate hydrolases"/>
    <property type="match status" value="5"/>
</dbReference>
<dbReference type="FunFam" id="1.10.8.60:FF:000159">
    <property type="entry name" value="p-loop containing nucleoside triphosphate hydrolase protein"/>
    <property type="match status" value="1"/>
</dbReference>
<dbReference type="FunFam" id="1.10.8.60:FF:000160">
    <property type="entry name" value="WGS project CABT00000000 data, contig 2.55"/>
    <property type="match status" value="1"/>
</dbReference>
<feature type="domain" description="AAA+ ATPase" evidence="6">
    <location>
        <begin position="1636"/>
        <end position="1863"/>
    </location>
</feature>
<evidence type="ECO:0000313" key="8">
    <source>
        <dbReference type="Proteomes" id="UP000799441"/>
    </source>
</evidence>
<evidence type="ECO:0000256" key="4">
    <source>
        <dbReference type="SAM" id="Coils"/>
    </source>
</evidence>
<dbReference type="PANTHER" id="PTHR43392:SF2">
    <property type="entry name" value="AAA-TYPE ATPASE FAMILY PROTEIN _ ANKYRIN REPEAT FAMILY PROTEIN"/>
    <property type="match status" value="1"/>
</dbReference>
<dbReference type="InterPro" id="IPR027417">
    <property type="entry name" value="P-loop_NTPase"/>
</dbReference>
<dbReference type="InterPro" id="IPR003959">
    <property type="entry name" value="ATPase_AAA_core"/>
</dbReference>
<dbReference type="Gene3D" id="1.10.8.60">
    <property type="match status" value="1"/>
</dbReference>
<dbReference type="InterPro" id="IPR041627">
    <property type="entry name" value="AAA_lid_6"/>
</dbReference>
<dbReference type="SUPFAM" id="SSF52540">
    <property type="entry name" value="P-loop containing nucleoside triphosphate hydrolases"/>
    <property type="match status" value="4"/>
</dbReference>
<dbReference type="GO" id="GO:0016887">
    <property type="term" value="F:ATP hydrolysis activity"/>
    <property type="evidence" value="ECO:0007669"/>
    <property type="project" value="InterPro"/>
</dbReference>
<comment type="similarity">
    <text evidence="1">Belongs to the CbxX/CfxQ family.</text>
</comment>
<dbReference type="Proteomes" id="UP000799441">
    <property type="component" value="Unassembled WGS sequence"/>
</dbReference>
<feature type="coiled-coil region" evidence="4">
    <location>
        <begin position="1946"/>
        <end position="2040"/>
    </location>
</feature>
<evidence type="ECO:0000256" key="2">
    <source>
        <dbReference type="ARBA" id="ARBA00022741"/>
    </source>
</evidence>
<dbReference type="InterPro" id="IPR050773">
    <property type="entry name" value="CbxX/CfxQ_RuBisCO_ESX"/>
</dbReference>
<evidence type="ECO:0000256" key="5">
    <source>
        <dbReference type="SAM" id="MobiDB-lite"/>
    </source>
</evidence>
<feature type="compositionally biased region" description="Basic and acidic residues" evidence="5">
    <location>
        <begin position="1900"/>
        <end position="1911"/>
    </location>
</feature>
<dbReference type="OrthoDB" id="2423195at2759"/>
<gene>
    <name evidence="7" type="ORF">K431DRAFT_321612</name>
</gene>
<dbReference type="InterPro" id="IPR000641">
    <property type="entry name" value="CbxX/CfxQ"/>
</dbReference>
<evidence type="ECO:0000313" key="7">
    <source>
        <dbReference type="EMBL" id="KAF2719589.1"/>
    </source>
</evidence>
<name>A0A9P4Q4E7_9PEZI</name>
<keyword evidence="8" id="KW-1185">Reference proteome</keyword>
<feature type="region of interest" description="Disordered" evidence="5">
    <location>
        <begin position="1037"/>
        <end position="1080"/>
    </location>
</feature>
<dbReference type="FunFam" id="3.40.50.300:FF:000216">
    <property type="entry name" value="Type VII secretion ATPase EccA"/>
    <property type="match status" value="1"/>
</dbReference>
<evidence type="ECO:0000259" key="6">
    <source>
        <dbReference type="SMART" id="SM00382"/>
    </source>
</evidence>
<reference evidence="7" key="1">
    <citation type="journal article" date="2020" name="Stud. Mycol.">
        <title>101 Dothideomycetes genomes: a test case for predicting lifestyles and emergence of pathogens.</title>
        <authorList>
            <person name="Haridas S."/>
            <person name="Albert R."/>
            <person name="Binder M."/>
            <person name="Bloem J."/>
            <person name="Labutti K."/>
            <person name="Salamov A."/>
            <person name="Andreopoulos B."/>
            <person name="Baker S."/>
            <person name="Barry K."/>
            <person name="Bills G."/>
            <person name="Bluhm B."/>
            <person name="Cannon C."/>
            <person name="Castanera R."/>
            <person name="Culley D."/>
            <person name="Daum C."/>
            <person name="Ezra D."/>
            <person name="Gonzalez J."/>
            <person name="Henrissat B."/>
            <person name="Kuo A."/>
            <person name="Liang C."/>
            <person name="Lipzen A."/>
            <person name="Lutzoni F."/>
            <person name="Magnuson J."/>
            <person name="Mondo S."/>
            <person name="Nolan M."/>
            <person name="Ohm R."/>
            <person name="Pangilinan J."/>
            <person name="Park H.-J."/>
            <person name="Ramirez L."/>
            <person name="Alfaro M."/>
            <person name="Sun H."/>
            <person name="Tritt A."/>
            <person name="Yoshinaga Y."/>
            <person name="Zwiers L.-H."/>
            <person name="Turgeon B."/>
            <person name="Goodwin S."/>
            <person name="Spatafora J."/>
            <person name="Crous P."/>
            <person name="Grigoriev I."/>
        </authorList>
    </citation>
    <scope>NUCLEOTIDE SEQUENCE</scope>
    <source>
        <strain evidence="7">CBS 116435</strain>
    </source>
</reference>
<keyword evidence="3" id="KW-0067">ATP-binding</keyword>
<dbReference type="GO" id="GO:0005524">
    <property type="term" value="F:ATP binding"/>
    <property type="evidence" value="ECO:0007669"/>
    <property type="project" value="UniProtKB-KW"/>
</dbReference>